<keyword evidence="5" id="KW-1185">Reference proteome</keyword>
<keyword evidence="4" id="KW-0378">Hydrolase</keyword>
<evidence type="ECO:0000313" key="4">
    <source>
        <dbReference type="EMBL" id="MDN5203140.1"/>
    </source>
</evidence>
<dbReference type="SUPFAM" id="SSF88713">
    <property type="entry name" value="Glycoside hydrolase/deacetylase"/>
    <property type="match status" value="1"/>
</dbReference>
<keyword evidence="2" id="KW-0732">Signal</keyword>
<reference evidence="4" key="1">
    <citation type="submission" date="2023-06" db="EMBL/GenBank/DDBJ databases">
        <title>Genomic of Parafulvivirga corallium.</title>
        <authorList>
            <person name="Wang G."/>
        </authorList>
    </citation>
    <scope>NUCLEOTIDE SEQUENCE</scope>
    <source>
        <strain evidence="4">BMA10</strain>
    </source>
</reference>
<sequence length="296" mass="34015">MRKLIFGLLRFSGIAFLFRELLQQNKVTIVLFHDLSKKAAERNFEYLSEKYNVIGLDDLIEAHKKQDLSKIPKKALIITFDDGHIGNYEMLPVIEKINIPVTIFLCAGIINTKRHYWFKFKQSRYTSLELKHKSNQERLTALSEIGFQQDQDFEAPQALTKEQINDMKKAVNMQGHTLFHPCLPRCSDKEAKEEISESKKILEDEFGLNINALAYPNGDYSDRDIELAKDAGYTCAVTVDAGFNTLDTDLFRLKRLSVSDSDDKTALMVKASGAWAFFKTDKRKKNKFGWTDNVVR</sequence>
<dbReference type="Gene3D" id="3.20.20.370">
    <property type="entry name" value="Glycoside hydrolase/deacetylase"/>
    <property type="match status" value="1"/>
</dbReference>
<dbReference type="PANTHER" id="PTHR34216">
    <property type="match status" value="1"/>
</dbReference>
<dbReference type="Proteomes" id="UP001172082">
    <property type="component" value="Unassembled WGS sequence"/>
</dbReference>
<dbReference type="InterPro" id="IPR002509">
    <property type="entry name" value="NODB_dom"/>
</dbReference>
<comment type="subcellular location">
    <subcellularLocation>
        <location evidence="1">Secreted</location>
    </subcellularLocation>
</comment>
<dbReference type="InterPro" id="IPR051398">
    <property type="entry name" value="Polysacch_Deacetylase"/>
</dbReference>
<dbReference type="PROSITE" id="PS51677">
    <property type="entry name" value="NODB"/>
    <property type="match status" value="1"/>
</dbReference>
<dbReference type="EC" id="3.-.-.-" evidence="4"/>
<dbReference type="GO" id="GO:0016787">
    <property type="term" value="F:hydrolase activity"/>
    <property type="evidence" value="ECO:0007669"/>
    <property type="project" value="UniProtKB-KW"/>
</dbReference>
<evidence type="ECO:0000259" key="3">
    <source>
        <dbReference type="PROSITE" id="PS51677"/>
    </source>
</evidence>
<dbReference type="CDD" id="cd10918">
    <property type="entry name" value="CE4_NodB_like_5s_6s"/>
    <property type="match status" value="1"/>
</dbReference>
<dbReference type="EMBL" id="JAUJEA010000006">
    <property type="protein sequence ID" value="MDN5203140.1"/>
    <property type="molecule type" value="Genomic_DNA"/>
</dbReference>
<protein>
    <submittedName>
        <fullName evidence="4">Polysaccharide deacetylase family protein</fullName>
        <ecNumber evidence="4">3.-.-.-</ecNumber>
    </submittedName>
</protein>
<evidence type="ECO:0000256" key="2">
    <source>
        <dbReference type="ARBA" id="ARBA00022729"/>
    </source>
</evidence>
<organism evidence="4 5">
    <name type="scientific">Splendidivirga corallicola</name>
    <dbReference type="NCBI Taxonomy" id="3051826"/>
    <lineage>
        <taxon>Bacteria</taxon>
        <taxon>Pseudomonadati</taxon>
        <taxon>Bacteroidota</taxon>
        <taxon>Cytophagia</taxon>
        <taxon>Cytophagales</taxon>
        <taxon>Splendidivirgaceae</taxon>
        <taxon>Splendidivirga</taxon>
    </lineage>
</organism>
<feature type="domain" description="NodB homology" evidence="3">
    <location>
        <begin position="74"/>
        <end position="296"/>
    </location>
</feature>
<comment type="caution">
    <text evidence="4">The sequence shown here is derived from an EMBL/GenBank/DDBJ whole genome shotgun (WGS) entry which is preliminary data.</text>
</comment>
<proteinExistence type="predicted"/>
<evidence type="ECO:0000256" key="1">
    <source>
        <dbReference type="ARBA" id="ARBA00004613"/>
    </source>
</evidence>
<dbReference type="Pfam" id="PF01522">
    <property type="entry name" value="Polysacc_deac_1"/>
    <property type="match status" value="1"/>
</dbReference>
<evidence type="ECO:0000313" key="5">
    <source>
        <dbReference type="Proteomes" id="UP001172082"/>
    </source>
</evidence>
<dbReference type="RefSeq" id="WP_346753162.1">
    <property type="nucleotide sequence ID" value="NZ_JAUJEA010000006.1"/>
</dbReference>
<accession>A0ABT8KQV8</accession>
<name>A0ABT8KQV8_9BACT</name>
<gene>
    <name evidence="4" type="ORF">QQ008_17250</name>
</gene>
<dbReference type="InterPro" id="IPR011330">
    <property type="entry name" value="Glyco_hydro/deAcase_b/a-brl"/>
</dbReference>
<dbReference type="PANTHER" id="PTHR34216:SF3">
    <property type="entry name" value="POLY-BETA-1,6-N-ACETYL-D-GLUCOSAMINE N-DEACETYLASE"/>
    <property type="match status" value="1"/>
</dbReference>